<comment type="caution">
    <text evidence="1">The sequence shown here is derived from an EMBL/GenBank/DDBJ whole genome shotgun (WGS) entry which is preliminary data.</text>
</comment>
<evidence type="ECO:0000313" key="2">
    <source>
        <dbReference type="Proteomes" id="UP000322699"/>
    </source>
</evidence>
<keyword evidence="2" id="KW-1185">Reference proteome</keyword>
<dbReference type="EMBL" id="VRLW01000001">
    <property type="protein sequence ID" value="KAA1261225.1"/>
    <property type="molecule type" value="Genomic_DNA"/>
</dbReference>
<dbReference type="AlphaFoldDB" id="A0A5B1CMT6"/>
<dbReference type="Gene3D" id="2.120.10.30">
    <property type="entry name" value="TolB, C-terminal domain"/>
    <property type="match status" value="1"/>
</dbReference>
<gene>
    <name evidence="1" type="ORF">LF1_37710</name>
</gene>
<dbReference type="SUPFAM" id="SSF63829">
    <property type="entry name" value="Calcium-dependent phosphotriesterase"/>
    <property type="match status" value="2"/>
</dbReference>
<sequence>MYRKPSIRWLTCIALIIAAVCWMAVGGSGESTAKSDETFLPLLPRPQEVVSPRAFVSSDGQFSLEVWPSDQNGVGGATYKLRTGTESLWSMQHPFTLVNVCLTQAGEAIGYAYSHGIQGRVHGDGYGDFQVVILDRSGKVRLRDRVERTGSRFLHEPPSPIADGLIVHEEHDHFFVQLLDPDVNRRQPTWWSYQISTGTKNAEVQPPTMRDEHSSHGFVIAAKPIAGTPLTIVHQSHSWSGYGRDGNDEYGARFFVVDQKGRLIWNKLLRHDYQVAHTDSDAKMDGENEKINKSVRNRIFQFGGILPDKKSMEFELYFARDSRRVTYRVERSAEQNSTTNSSEQLAWNVTEVANEPSSLPQIATAKQDQALRETLRIGQDSRIQVAVVAANFPSLKPLSSIELAQREPESPIHSIYHFAGGGPGRLAFIRSIPGGQNVFVLVGLDGELVLEFKLPEHPAEGRWQTCWLQGDTFLVTVSPYGVEQKSTAWVLDTKSESLSKLDAFDCDSIDDLARLPDGGFAALATARYEYTMVSGLHGFSPDGRSRWHIEQDYSKGPQALFSPEAITLTSSGEVAVLDNIRDSLQYFSPQGQFLRSVDLKEAWGREPNYPTDLATTPDGLVVYDFDAAKPYVRVDSEGKQQSWFQPRQADGRVVDCADFETDSRGFVWVTDRHALLRLDSQGVVDRIIGAQPDPNQLRNVAMLEIDRLGKRYVVDQQSATIHVMNADWQLQHRCVVSPDDFRGELFQPLLTVTDDGDVSVCVSTVGRRGHFVRFSKTGEPIVVPPSQEWKGRPGPGTRTRIIEDYDSLFWIETDDSGKRTKQKITARPDGHWFERIIDVRFDDDGCFAVLAESDSLKECSINLFDASANPQKVIVLPKEVGDSPKFDYREKYLAVIGNSILLWMDLDGRMIARNELQPDRTKLPSPKIVPGKHELILSPGRGTSLVRFELP</sequence>
<dbReference type="OrthoDB" id="226773at2"/>
<evidence type="ECO:0000313" key="1">
    <source>
        <dbReference type="EMBL" id="KAA1261225.1"/>
    </source>
</evidence>
<reference evidence="1 2" key="1">
    <citation type="submission" date="2019-08" db="EMBL/GenBank/DDBJ databases">
        <title>Deep-cultivation of Planctomycetes and their phenomic and genomic characterization uncovers novel biology.</title>
        <authorList>
            <person name="Wiegand S."/>
            <person name="Jogler M."/>
            <person name="Boedeker C."/>
            <person name="Pinto D."/>
            <person name="Vollmers J."/>
            <person name="Rivas-Marin E."/>
            <person name="Kohn T."/>
            <person name="Peeters S.H."/>
            <person name="Heuer A."/>
            <person name="Rast P."/>
            <person name="Oberbeckmann S."/>
            <person name="Bunk B."/>
            <person name="Jeske O."/>
            <person name="Meyerdierks A."/>
            <person name="Storesund J.E."/>
            <person name="Kallscheuer N."/>
            <person name="Luecker S."/>
            <person name="Lage O.M."/>
            <person name="Pohl T."/>
            <person name="Merkel B.J."/>
            <person name="Hornburger P."/>
            <person name="Mueller R.-W."/>
            <person name="Bruemmer F."/>
            <person name="Labrenz M."/>
            <person name="Spormann A.M."/>
            <person name="Op Den Camp H."/>
            <person name="Overmann J."/>
            <person name="Amann R."/>
            <person name="Jetten M.S.M."/>
            <person name="Mascher T."/>
            <person name="Medema M.H."/>
            <person name="Devos D.P."/>
            <person name="Kaster A.-K."/>
            <person name="Ovreas L."/>
            <person name="Rohde M."/>
            <person name="Galperin M.Y."/>
            <person name="Jogler C."/>
        </authorList>
    </citation>
    <scope>NUCLEOTIDE SEQUENCE [LARGE SCALE GENOMIC DNA]</scope>
    <source>
        <strain evidence="1 2">LF1</strain>
    </source>
</reference>
<name>A0A5B1CMT6_9BACT</name>
<protein>
    <submittedName>
        <fullName evidence="1">Uncharacterized protein</fullName>
    </submittedName>
</protein>
<dbReference type="Proteomes" id="UP000322699">
    <property type="component" value="Unassembled WGS sequence"/>
</dbReference>
<proteinExistence type="predicted"/>
<organism evidence="1 2">
    <name type="scientific">Rubripirellula obstinata</name>
    <dbReference type="NCBI Taxonomy" id="406547"/>
    <lineage>
        <taxon>Bacteria</taxon>
        <taxon>Pseudomonadati</taxon>
        <taxon>Planctomycetota</taxon>
        <taxon>Planctomycetia</taxon>
        <taxon>Pirellulales</taxon>
        <taxon>Pirellulaceae</taxon>
        <taxon>Rubripirellula</taxon>
    </lineage>
</organism>
<accession>A0A5B1CMT6</accession>
<dbReference type="InterPro" id="IPR011042">
    <property type="entry name" value="6-blade_b-propeller_TolB-like"/>
</dbReference>